<evidence type="ECO:0000313" key="2">
    <source>
        <dbReference type="Proteomes" id="UP000242525"/>
    </source>
</evidence>
<protein>
    <submittedName>
        <fullName evidence="1">Uncharacterized protein</fullName>
    </submittedName>
</protein>
<reference evidence="1" key="1">
    <citation type="submission" date="2014-03" db="EMBL/GenBank/DDBJ databases">
        <authorList>
            <person name="Casaregola S."/>
        </authorList>
    </citation>
    <scope>NUCLEOTIDE SEQUENCE [LARGE SCALE GENOMIC DNA]</scope>
    <source>
        <strain evidence="1">CLIB 918</strain>
    </source>
</reference>
<comment type="caution">
    <text evidence="1">The sequence shown here is derived from an EMBL/GenBank/DDBJ whole genome shotgun (WGS) entry which is preliminary data.</text>
</comment>
<name>A0A0J9XJN8_GEOCN</name>
<gene>
    <name evidence="1" type="ORF">BN980_GECA24s00626g</name>
</gene>
<sequence>MPKSPLPVLSGMIRLSTFRGLFFMILAVTKFPHIGRRADIVLCDMVVPFSIFRLDKRLEIPDLLAKQILTILSSAEALMKRRLSHSQATLQITTPPVTCNLAILQPNFSDKPQSVSAHSN</sequence>
<dbReference type="AlphaFoldDB" id="A0A0J9XJN8"/>
<accession>A0A0J9XJN8</accession>
<organism evidence="1 2">
    <name type="scientific">Geotrichum candidum</name>
    <name type="common">Oospora lactis</name>
    <name type="synonym">Dipodascus geotrichum</name>
    <dbReference type="NCBI Taxonomy" id="1173061"/>
    <lineage>
        <taxon>Eukaryota</taxon>
        <taxon>Fungi</taxon>
        <taxon>Dikarya</taxon>
        <taxon>Ascomycota</taxon>
        <taxon>Saccharomycotina</taxon>
        <taxon>Dipodascomycetes</taxon>
        <taxon>Dipodascales</taxon>
        <taxon>Dipodascaceae</taxon>
        <taxon>Geotrichum</taxon>
    </lineage>
</organism>
<dbReference type="Proteomes" id="UP000242525">
    <property type="component" value="Unassembled WGS sequence"/>
</dbReference>
<dbReference type="EMBL" id="CCBN010000024">
    <property type="protein sequence ID" value="CDO57691.1"/>
    <property type="molecule type" value="Genomic_DNA"/>
</dbReference>
<evidence type="ECO:0000313" key="1">
    <source>
        <dbReference type="EMBL" id="CDO57691.1"/>
    </source>
</evidence>
<proteinExistence type="predicted"/>
<keyword evidence="2" id="KW-1185">Reference proteome</keyword>